<organism evidence="10 11">
    <name type="scientific">Acidiphilium acidophilum</name>
    <name type="common">Thiobacillus acidophilus</name>
    <dbReference type="NCBI Taxonomy" id="76588"/>
    <lineage>
        <taxon>Bacteria</taxon>
        <taxon>Pseudomonadati</taxon>
        <taxon>Pseudomonadota</taxon>
        <taxon>Alphaproteobacteria</taxon>
        <taxon>Acetobacterales</taxon>
        <taxon>Acidocellaceae</taxon>
        <taxon>Acidiphilium</taxon>
    </lineage>
</organism>
<gene>
    <name evidence="10" type="primary">folP</name>
    <name evidence="10" type="ORF">SIL87_10475</name>
</gene>
<evidence type="ECO:0000256" key="4">
    <source>
        <dbReference type="ARBA" id="ARBA00012458"/>
    </source>
</evidence>
<dbReference type="PANTHER" id="PTHR20941:SF1">
    <property type="entry name" value="FOLIC ACID SYNTHESIS PROTEIN FOL1"/>
    <property type="match status" value="1"/>
</dbReference>
<dbReference type="Pfam" id="PF00809">
    <property type="entry name" value="Pterin_bind"/>
    <property type="match status" value="1"/>
</dbReference>
<comment type="cofactor">
    <cofactor evidence="2">
        <name>Mg(2+)</name>
        <dbReference type="ChEBI" id="CHEBI:18420"/>
    </cofactor>
</comment>
<keyword evidence="6" id="KW-0479">Metal-binding</keyword>
<reference evidence="10 11" key="1">
    <citation type="submission" date="2023-11" db="EMBL/GenBank/DDBJ databases">
        <title>MicrobeMod: A computational toolkit for identifying prokaryotic methylation and restriction-modification with nanopore sequencing.</title>
        <authorList>
            <person name="Crits-Christoph A."/>
            <person name="Kang S.C."/>
            <person name="Lee H."/>
            <person name="Ostrov N."/>
        </authorList>
    </citation>
    <scope>NUCLEOTIDE SEQUENCE [LARGE SCALE GENOMIC DNA]</scope>
    <source>
        <strain evidence="10 11">DSMZ 700</strain>
    </source>
</reference>
<evidence type="ECO:0000256" key="1">
    <source>
        <dbReference type="ARBA" id="ARBA00000012"/>
    </source>
</evidence>
<evidence type="ECO:0000313" key="11">
    <source>
        <dbReference type="Proteomes" id="UP001279553"/>
    </source>
</evidence>
<evidence type="ECO:0000256" key="7">
    <source>
        <dbReference type="ARBA" id="ARBA00022842"/>
    </source>
</evidence>
<feature type="domain" description="Pterin-binding" evidence="9">
    <location>
        <begin position="20"/>
        <end position="273"/>
    </location>
</feature>
<keyword evidence="7" id="KW-0460">Magnesium</keyword>
<sequence length="285" mass="29668">MSATSTTIRPVWAGLELTRPLVMGILNATPDSFSATSAVFDPEAVIRAGHAMLNEGADILDIGGESTRPGSAIIEPALEIERILPVIRAMVAAGAVVSADTRNAATMKAALDAGARIINDVSGLTHDPAAAPLLAANGCPVILMHMRGTPQTMSRHAHYHDLVAEILAELTARRDAARAAGIADAAIALDPGFGFAKRGAQNIDLLRGLPRFHALGHPVLVGVSRKRFLGDITGEPDPARRDPASIAAALFAARHGAAILRVHDVAGTIQALRVARALEPDAGYI</sequence>
<dbReference type="InterPro" id="IPR045031">
    <property type="entry name" value="DHP_synth-like"/>
</dbReference>
<comment type="pathway">
    <text evidence="3">Cofactor biosynthesis; tetrahydrofolate biosynthesis; 7,8-dihydrofolate from 2-amino-4-hydroxy-6-hydroxymethyl-7,8-dihydropteridine diphosphate and 4-aminobenzoate: step 1/2.</text>
</comment>
<name>A0AAW9DSP8_ACIAO</name>
<dbReference type="InterPro" id="IPR011005">
    <property type="entry name" value="Dihydropteroate_synth-like_sf"/>
</dbReference>
<dbReference type="GO" id="GO:0046656">
    <property type="term" value="P:folic acid biosynthetic process"/>
    <property type="evidence" value="ECO:0007669"/>
    <property type="project" value="UniProtKB-KW"/>
</dbReference>
<dbReference type="GO" id="GO:0046872">
    <property type="term" value="F:metal ion binding"/>
    <property type="evidence" value="ECO:0007669"/>
    <property type="project" value="UniProtKB-KW"/>
</dbReference>
<proteinExistence type="predicted"/>
<dbReference type="RefSeq" id="WP_319614116.1">
    <property type="nucleotide sequence ID" value="NZ_JAWXYB010000018.1"/>
</dbReference>
<comment type="caution">
    <text evidence="10">The sequence shown here is derived from an EMBL/GenBank/DDBJ whole genome shotgun (WGS) entry which is preliminary data.</text>
</comment>
<dbReference type="PROSITE" id="PS50972">
    <property type="entry name" value="PTERIN_BINDING"/>
    <property type="match status" value="1"/>
</dbReference>
<dbReference type="Proteomes" id="UP001279553">
    <property type="component" value="Unassembled WGS sequence"/>
</dbReference>
<dbReference type="PANTHER" id="PTHR20941">
    <property type="entry name" value="FOLATE SYNTHESIS PROTEINS"/>
    <property type="match status" value="1"/>
</dbReference>
<dbReference type="InterPro" id="IPR006390">
    <property type="entry name" value="DHP_synth_dom"/>
</dbReference>
<evidence type="ECO:0000256" key="2">
    <source>
        <dbReference type="ARBA" id="ARBA00001946"/>
    </source>
</evidence>
<evidence type="ECO:0000256" key="8">
    <source>
        <dbReference type="ARBA" id="ARBA00022909"/>
    </source>
</evidence>
<comment type="catalytic activity">
    <reaction evidence="1">
        <text>(7,8-dihydropterin-6-yl)methyl diphosphate + 4-aminobenzoate = 7,8-dihydropteroate + diphosphate</text>
        <dbReference type="Rhea" id="RHEA:19949"/>
        <dbReference type="ChEBI" id="CHEBI:17836"/>
        <dbReference type="ChEBI" id="CHEBI:17839"/>
        <dbReference type="ChEBI" id="CHEBI:33019"/>
        <dbReference type="ChEBI" id="CHEBI:72950"/>
        <dbReference type="EC" id="2.5.1.15"/>
    </reaction>
</comment>
<dbReference type="GO" id="GO:0005829">
    <property type="term" value="C:cytosol"/>
    <property type="evidence" value="ECO:0007669"/>
    <property type="project" value="TreeGrafter"/>
</dbReference>
<evidence type="ECO:0000259" key="9">
    <source>
        <dbReference type="PROSITE" id="PS50972"/>
    </source>
</evidence>
<dbReference type="GO" id="GO:0004156">
    <property type="term" value="F:dihydropteroate synthase activity"/>
    <property type="evidence" value="ECO:0007669"/>
    <property type="project" value="UniProtKB-EC"/>
</dbReference>
<dbReference type="CDD" id="cd00739">
    <property type="entry name" value="DHPS"/>
    <property type="match status" value="1"/>
</dbReference>
<evidence type="ECO:0000256" key="5">
    <source>
        <dbReference type="ARBA" id="ARBA00022679"/>
    </source>
</evidence>
<dbReference type="EMBL" id="JAWXYB010000018">
    <property type="protein sequence ID" value="MDX5931190.1"/>
    <property type="molecule type" value="Genomic_DNA"/>
</dbReference>
<accession>A0AAW9DSP8</accession>
<dbReference type="PROSITE" id="PS00793">
    <property type="entry name" value="DHPS_2"/>
    <property type="match status" value="1"/>
</dbReference>
<dbReference type="EC" id="2.5.1.15" evidence="4"/>
<protein>
    <recommendedName>
        <fullName evidence="4">dihydropteroate synthase</fullName>
        <ecNumber evidence="4">2.5.1.15</ecNumber>
    </recommendedName>
</protein>
<dbReference type="SUPFAM" id="SSF51717">
    <property type="entry name" value="Dihydropteroate synthetase-like"/>
    <property type="match status" value="1"/>
</dbReference>
<dbReference type="GO" id="GO:0046654">
    <property type="term" value="P:tetrahydrofolate biosynthetic process"/>
    <property type="evidence" value="ECO:0007669"/>
    <property type="project" value="TreeGrafter"/>
</dbReference>
<dbReference type="InterPro" id="IPR000489">
    <property type="entry name" value="Pterin-binding_dom"/>
</dbReference>
<keyword evidence="5 10" id="KW-0808">Transferase</keyword>
<evidence type="ECO:0000256" key="3">
    <source>
        <dbReference type="ARBA" id="ARBA00004763"/>
    </source>
</evidence>
<evidence type="ECO:0000313" key="10">
    <source>
        <dbReference type="EMBL" id="MDX5931190.1"/>
    </source>
</evidence>
<keyword evidence="8" id="KW-0289">Folate biosynthesis</keyword>
<dbReference type="AlphaFoldDB" id="A0AAW9DSP8"/>
<evidence type="ECO:0000256" key="6">
    <source>
        <dbReference type="ARBA" id="ARBA00022723"/>
    </source>
</evidence>
<keyword evidence="11" id="KW-1185">Reference proteome</keyword>
<dbReference type="NCBIfam" id="TIGR01496">
    <property type="entry name" value="DHPS"/>
    <property type="match status" value="1"/>
</dbReference>
<dbReference type="Gene3D" id="3.20.20.20">
    <property type="entry name" value="Dihydropteroate synthase-like"/>
    <property type="match status" value="1"/>
</dbReference>